<reference evidence="2" key="2">
    <citation type="submission" date="2025-08" db="UniProtKB">
        <authorList>
            <consortium name="RefSeq"/>
        </authorList>
    </citation>
    <scope>IDENTIFICATION</scope>
    <source>
        <tissue evidence="2">Leaf</tissue>
    </source>
</reference>
<evidence type="ECO:0000313" key="2">
    <source>
        <dbReference type="RefSeq" id="XP_075076685.1"/>
    </source>
</evidence>
<protein>
    <submittedName>
        <fullName evidence="2">Uncharacterized protein LOC142163311</fullName>
    </submittedName>
</protein>
<evidence type="ECO:0000313" key="1">
    <source>
        <dbReference type="Proteomes" id="UP000790787"/>
    </source>
</evidence>
<accession>A0AC58RVC1</accession>
<organism evidence="1 2">
    <name type="scientific">Nicotiana tabacum</name>
    <name type="common">Common tobacco</name>
    <dbReference type="NCBI Taxonomy" id="4097"/>
    <lineage>
        <taxon>Eukaryota</taxon>
        <taxon>Viridiplantae</taxon>
        <taxon>Streptophyta</taxon>
        <taxon>Embryophyta</taxon>
        <taxon>Tracheophyta</taxon>
        <taxon>Spermatophyta</taxon>
        <taxon>Magnoliopsida</taxon>
        <taxon>eudicotyledons</taxon>
        <taxon>Gunneridae</taxon>
        <taxon>Pentapetalae</taxon>
        <taxon>asterids</taxon>
        <taxon>lamiids</taxon>
        <taxon>Solanales</taxon>
        <taxon>Solanaceae</taxon>
        <taxon>Nicotianoideae</taxon>
        <taxon>Nicotianeae</taxon>
        <taxon>Nicotiana</taxon>
    </lineage>
</organism>
<dbReference type="Proteomes" id="UP000790787">
    <property type="component" value="Chromosome 8"/>
</dbReference>
<sequence>MDNYTPKLKFNKALWKFPMQGWTKINIDGASRGNPGRSSIGFCLRNEHGDLLFTCVKEIQQVTNTQAETKAILEAFKHSRAAGIHNIWVETDSMLLKNVIEGDWKPLWVIEEEVKEIRQLLSISNGIILHIYREGKKLADHLTNYALNQGNFECHSFMQLDTQGRRLISGDKLQFPFLRVNVKEIREKHS</sequence>
<keyword evidence="1" id="KW-1185">Reference proteome</keyword>
<reference evidence="1" key="1">
    <citation type="journal article" date="2014" name="Nat. Commun.">
        <title>The tobacco genome sequence and its comparison with those of tomato and potato.</title>
        <authorList>
            <person name="Sierro N."/>
            <person name="Battey J.N."/>
            <person name="Ouadi S."/>
            <person name="Bakaher N."/>
            <person name="Bovet L."/>
            <person name="Willig A."/>
            <person name="Goepfert S."/>
            <person name="Peitsch M.C."/>
            <person name="Ivanov N.V."/>
        </authorList>
    </citation>
    <scope>NUCLEOTIDE SEQUENCE [LARGE SCALE GENOMIC DNA]</scope>
</reference>
<name>A0AC58RVC1_TOBAC</name>
<dbReference type="RefSeq" id="XP_075076685.1">
    <property type="nucleotide sequence ID" value="XM_075220584.1"/>
</dbReference>
<proteinExistence type="predicted"/>
<gene>
    <name evidence="2" type="primary">LOC142163311</name>
</gene>